<dbReference type="OrthoDB" id="3880401at2759"/>
<evidence type="ECO:0000313" key="2">
    <source>
        <dbReference type="Proteomes" id="UP000244855"/>
    </source>
</evidence>
<protein>
    <submittedName>
        <fullName evidence="1">Uncharacterized protein</fullName>
    </submittedName>
</protein>
<gene>
    <name evidence="1" type="ORF">DM02DRAFT_601213</name>
</gene>
<name>A0A2V1DAN9_9PLEO</name>
<sequence length="201" mass="22830">MPEQDRLYVLKRTIFDPKNPRELTFKIALPETFTDLKAAKAEAKVLLAKEGYDVDFFDTYETKVDPLNWKYGDGVQVFAKAPSGEEFKVEIDTVKNSEGLKSDDSGKVLQPLHHVLQTIVEYHDDRSGTKRESIVEGTYADRRKACDRALRVLLDPDLTKEDYAEYDEYVDGTEKPFGPDVFVHAVKETGENLLVSVIADH</sequence>
<reference evidence="1 2" key="1">
    <citation type="journal article" date="2018" name="Sci. Rep.">
        <title>Comparative genomics provides insights into the lifestyle and reveals functional heterogeneity of dark septate endophytic fungi.</title>
        <authorList>
            <person name="Knapp D.G."/>
            <person name="Nemeth J.B."/>
            <person name="Barry K."/>
            <person name="Hainaut M."/>
            <person name="Henrissat B."/>
            <person name="Johnson J."/>
            <person name="Kuo A."/>
            <person name="Lim J.H.P."/>
            <person name="Lipzen A."/>
            <person name="Nolan M."/>
            <person name="Ohm R.A."/>
            <person name="Tamas L."/>
            <person name="Grigoriev I.V."/>
            <person name="Spatafora J.W."/>
            <person name="Nagy L.G."/>
            <person name="Kovacs G.M."/>
        </authorList>
    </citation>
    <scope>NUCLEOTIDE SEQUENCE [LARGE SCALE GENOMIC DNA]</scope>
    <source>
        <strain evidence="1 2">DSE2036</strain>
    </source>
</reference>
<evidence type="ECO:0000313" key="1">
    <source>
        <dbReference type="EMBL" id="PVH95197.1"/>
    </source>
</evidence>
<keyword evidence="2" id="KW-1185">Reference proteome</keyword>
<dbReference type="AlphaFoldDB" id="A0A2V1DAN9"/>
<organism evidence="1 2">
    <name type="scientific">Periconia macrospinosa</name>
    <dbReference type="NCBI Taxonomy" id="97972"/>
    <lineage>
        <taxon>Eukaryota</taxon>
        <taxon>Fungi</taxon>
        <taxon>Dikarya</taxon>
        <taxon>Ascomycota</taxon>
        <taxon>Pezizomycotina</taxon>
        <taxon>Dothideomycetes</taxon>
        <taxon>Pleosporomycetidae</taxon>
        <taxon>Pleosporales</taxon>
        <taxon>Massarineae</taxon>
        <taxon>Periconiaceae</taxon>
        <taxon>Periconia</taxon>
    </lineage>
</organism>
<accession>A0A2V1DAN9</accession>
<dbReference type="Proteomes" id="UP000244855">
    <property type="component" value="Unassembled WGS sequence"/>
</dbReference>
<dbReference type="EMBL" id="KZ805504">
    <property type="protein sequence ID" value="PVH95197.1"/>
    <property type="molecule type" value="Genomic_DNA"/>
</dbReference>
<proteinExistence type="predicted"/>